<sequence>MRFTTLFELGAENQVGTVSRPTVEDLQNSTLALIAQMVASTNQILNIENVREWLKDKTALFKNDEADNIRTILCMPIVNGSKDVIGVAQLINKVNNESTFSELDVSILEAFAIFCGLGIHNTQMYESACKLMAKQKVALECLSYHATASQEQTIKLAQDSVQSAEEYSLYSFKFIDFDLSDDDTCRATVRMFLQCNLVQQFNIPYEVLCRWILSVKKNYRPVKYHNWRHALNVAQTMFAMMKTGKMEQFMHDLEILGLLVACLCHDLDHRGTNNAFQTKTESPLAILYSTSTMEHHHFDQCVMILNSEGNNIFQQFMHDLEILGLLVACLCHDLDHRGTNNAFQTKTESPLAILYSTSTMEHHHFDQCVMILNSEGNNIFQALSPDDYRRVMKVVEAAILSTDLAMYFKKRKSFLDLIESGEFDWQGEEKKELLCGMMMTACDVSAIAKPWEVQHKVAKLVADEFFDQGDLEKLQLNTQPIAMMDRERKDELPKMQVGFIDVICLPLYRVLSETFPWMRPLYEGTLDNRQHWQDLAEKVEMGLTWIDHDTIDKPIEEFA</sequence>
<dbReference type="VEuPathDB" id="VectorBase:LLONM1_004038"/>
<dbReference type="FunFam" id="1.10.1300.10:FF:000003">
    <property type="entry name" value="Phosphodiesterase"/>
    <property type="match status" value="1"/>
</dbReference>
<feature type="binding site" evidence="6">
    <location>
        <position position="496"/>
    </location>
    <ligand>
        <name>AMP</name>
        <dbReference type="ChEBI" id="CHEBI:456215"/>
    </ligand>
</feature>
<dbReference type="GO" id="GO:0046872">
    <property type="term" value="F:metal ion binding"/>
    <property type="evidence" value="ECO:0007669"/>
    <property type="project" value="UniProtKB-KW"/>
</dbReference>
<dbReference type="CDD" id="cd00077">
    <property type="entry name" value="HDc"/>
    <property type="match status" value="1"/>
</dbReference>
<dbReference type="PROSITE" id="PS00126">
    <property type="entry name" value="PDEASE_I_1"/>
    <property type="match status" value="2"/>
</dbReference>
<evidence type="ECO:0000313" key="10">
    <source>
        <dbReference type="EnsemblMetazoa" id="LLOJ001509-PA"/>
    </source>
</evidence>
<dbReference type="InterPro" id="IPR029016">
    <property type="entry name" value="GAF-like_dom_sf"/>
</dbReference>
<feature type="binding site" evidence="6">
    <location>
        <position position="443"/>
    </location>
    <ligand>
        <name>AMP</name>
        <dbReference type="ChEBI" id="CHEBI:456215"/>
    </ligand>
</feature>
<dbReference type="FunFam" id="1.10.1300.10:FF:000040">
    <property type="entry name" value="cGMP-specific 3',5'-cyclic phosphodiesterase"/>
    <property type="match status" value="1"/>
</dbReference>
<dbReference type="SUPFAM" id="SSF55781">
    <property type="entry name" value="GAF domain-like"/>
    <property type="match status" value="1"/>
</dbReference>
<name>A0A1B0GHJ8_LUTLO</name>
<dbReference type="EnsemblMetazoa" id="LLOJ001509-RA">
    <property type="protein sequence ID" value="LLOJ001509-PA"/>
    <property type="gene ID" value="LLOJ001509"/>
</dbReference>
<evidence type="ECO:0000256" key="7">
    <source>
        <dbReference type="PIRSR" id="PIRSR623088-3"/>
    </source>
</evidence>
<evidence type="ECO:0000256" key="3">
    <source>
        <dbReference type="ARBA" id="ARBA00022723"/>
    </source>
</evidence>
<dbReference type="InterPro" id="IPR002073">
    <property type="entry name" value="PDEase_catalytic_dom"/>
</dbReference>
<feature type="domain" description="PDEase" evidence="9">
    <location>
        <begin position="149"/>
        <end position="539"/>
    </location>
</feature>
<dbReference type="AlphaFoldDB" id="A0A1B0GHJ8"/>
<keyword evidence="2" id="KW-0140">cGMP</keyword>
<accession>A0A1B0GHJ8</accession>
<dbReference type="GO" id="GO:0004114">
    <property type="term" value="F:3',5'-cyclic-nucleotide phosphodiesterase activity"/>
    <property type="evidence" value="ECO:0007669"/>
    <property type="project" value="InterPro"/>
</dbReference>
<comment type="cofactor">
    <cofactor evidence="8">
        <name>a divalent metal cation</name>
        <dbReference type="ChEBI" id="CHEBI:60240"/>
    </cofactor>
    <text evidence="8">Binds 2 divalent metal cations per subunit. Site 1 may preferentially bind zinc ions, while site 2 has a preference for magnesium and/or manganese ions.</text>
</comment>
<dbReference type="PROSITE" id="PS51845">
    <property type="entry name" value="PDEASE_I_2"/>
    <property type="match status" value="1"/>
</dbReference>
<feature type="binding site" evidence="7">
    <location>
        <position position="265"/>
    </location>
    <ligand>
        <name>Zn(2+)</name>
        <dbReference type="ChEBI" id="CHEBI:29105"/>
        <label>1</label>
    </ligand>
</feature>
<keyword evidence="11" id="KW-1185">Reference proteome</keyword>
<dbReference type="InterPro" id="IPR036971">
    <property type="entry name" value="PDEase_catalytic_dom_sf"/>
</dbReference>
<evidence type="ECO:0000259" key="9">
    <source>
        <dbReference type="PROSITE" id="PS51845"/>
    </source>
</evidence>
<dbReference type="Proteomes" id="UP000092461">
    <property type="component" value="Unassembled WGS sequence"/>
</dbReference>
<evidence type="ECO:0000313" key="11">
    <source>
        <dbReference type="Proteomes" id="UP000092461"/>
    </source>
</evidence>
<dbReference type="PRINTS" id="PR00387">
    <property type="entry name" value="PDIESTERASE1"/>
</dbReference>
<dbReference type="InterPro" id="IPR003018">
    <property type="entry name" value="GAF"/>
</dbReference>
<dbReference type="EMBL" id="AJWK01005242">
    <property type="status" value="NOT_ANNOTATED_CDS"/>
    <property type="molecule type" value="Genomic_DNA"/>
</dbReference>
<evidence type="ECO:0000256" key="5">
    <source>
        <dbReference type="PIRSR" id="PIRSR623088-1"/>
    </source>
</evidence>
<dbReference type="PANTHER" id="PTHR11347">
    <property type="entry name" value="CYCLIC NUCLEOTIDE PHOSPHODIESTERASE"/>
    <property type="match status" value="1"/>
</dbReference>
<dbReference type="InterPro" id="IPR023174">
    <property type="entry name" value="PDEase_CS"/>
</dbReference>
<dbReference type="SUPFAM" id="SSF109604">
    <property type="entry name" value="HD-domain/PDEase-like"/>
    <property type="match status" value="2"/>
</dbReference>
<protein>
    <recommendedName>
        <fullName evidence="8">Phosphodiesterase</fullName>
        <ecNumber evidence="8">3.1.4.-</ecNumber>
    </recommendedName>
</protein>
<dbReference type="InterPro" id="IPR003607">
    <property type="entry name" value="HD/PDEase_dom"/>
</dbReference>
<dbReference type="Gene3D" id="3.30.450.40">
    <property type="match status" value="1"/>
</dbReference>
<evidence type="ECO:0000256" key="8">
    <source>
        <dbReference type="RuleBase" id="RU363067"/>
    </source>
</evidence>
<comment type="similarity">
    <text evidence="1 8">Belongs to the cyclic nucleotide phosphodiesterase family.</text>
</comment>
<dbReference type="Pfam" id="PF01590">
    <property type="entry name" value="GAF"/>
    <property type="match status" value="1"/>
</dbReference>
<evidence type="ECO:0000256" key="6">
    <source>
        <dbReference type="PIRSR" id="PIRSR623088-2"/>
    </source>
</evidence>
<dbReference type="EMBL" id="AJWK01005243">
    <property type="status" value="NOT_ANNOTATED_CDS"/>
    <property type="molecule type" value="Genomic_DNA"/>
</dbReference>
<proteinExistence type="inferred from homology"/>
<dbReference type="VEuPathDB" id="VectorBase:LLONM1_010842"/>
<dbReference type="VEuPathDB" id="VectorBase:LLOJ001509"/>
<feature type="binding site" evidence="7">
    <location>
        <position position="266"/>
    </location>
    <ligand>
        <name>Zn(2+)</name>
        <dbReference type="ChEBI" id="CHEBI:29105"/>
        <label>1</label>
    </ligand>
</feature>
<dbReference type="SMART" id="SM00471">
    <property type="entry name" value="HDc"/>
    <property type="match status" value="1"/>
</dbReference>
<reference evidence="10" key="1">
    <citation type="submission" date="2020-05" db="UniProtKB">
        <authorList>
            <consortium name="EnsemblMetazoa"/>
        </authorList>
    </citation>
    <scope>IDENTIFICATION</scope>
    <source>
        <strain evidence="10">Jacobina</strain>
    </source>
</reference>
<dbReference type="EMBL" id="AJWK01005245">
    <property type="status" value="NOT_ANNOTATED_CDS"/>
    <property type="molecule type" value="Genomic_DNA"/>
</dbReference>
<dbReference type="EC" id="3.1.4.-" evidence="8"/>
<evidence type="ECO:0000256" key="4">
    <source>
        <dbReference type="ARBA" id="ARBA00022801"/>
    </source>
</evidence>
<organism evidence="10 11">
    <name type="scientific">Lutzomyia longipalpis</name>
    <name type="common">Sand fly</name>
    <dbReference type="NCBI Taxonomy" id="7200"/>
    <lineage>
        <taxon>Eukaryota</taxon>
        <taxon>Metazoa</taxon>
        <taxon>Ecdysozoa</taxon>
        <taxon>Arthropoda</taxon>
        <taxon>Hexapoda</taxon>
        <taxon>Insecta</taxon>
        <taxon>Pterygota</taxon>
        <taxon>Neoptera</taxon>
        <taxon>Endopterygota</taxon>
        <taxon>Diptera</taxon>
        <taxon>Nematocera</taxon>
        <taxon>Psychodoidea</taxon>
        <taxon>Psychodidae</taxon>
        <taxon>Lutzomyia</taxon>
        <taxon>Lutzomyia</taxon>
    </lineage>
</organism>
<dbReference type="GO" id="GO:0007165">
    <property type="term" value="P:signal transduction"/>
    <property type="evidence" value="ECO:0007669"/>
    <property type="project" value="InterPro"/>
</dbReference>
<feature type="binding site" evidence="6">
    <location>
        <position position="266"/>
    </location>
    <ligand>
        <name>AMP</name>
        <dbReference type="ChEBI" id="CHEBI:456215"/>
    </ligand>
</feature>
<feature type="binding site" evidence="7">
    <location>
        <position position="266"/>
    </location>
    <ligand>
        <name>Zn(2+)</name>
        <dbReference type="ChEBI" id="CHEBI:29105"/>
        <label>2</label>
    </ligand>
</feature>
<feature type="active site" description="Proton donor" evidence="5">
    <location>
        <position position="225"/>
    </location>
</feature>
<feature type="binding site" evidence="7">
    <location>
        <position position="443"/>
    </location>
    <ligand>
        <name>Zn(2+)</name>
        <dbReference type="ChEBI" id="CHEBI:29105"/>
        <label>1</label>
    </ligand>
</feature>
<dbReference type="InterPro" id="IPR023088">
    <property type="entry name" value="PDEase"/>
</dbReference>
<evidence type="ECO:0000256" key="2">
    <source>
        <dbReference type="ARBA" id="ARBA00022535"/>
    </source>
</evidence>
<feature type="binding site" evidence="6">
    <location>
        <begin position="225"/>
        <end position="229"/>
    </location>
    <ligand>
        <name>AMP</name>
        <dbReference type="ChEBI" id="CHEBI:456215"/>
    </ligand>
</feature>
<keyword evidence="3 7" id="KW-0479">Metal-binding</keyword>
<dbReference type="Pfam" id="PF00233">
    <property type="entry name" value="PDEase_I"/>
    <property type="match status" value="1"/>
</dbReference>
<dbReference type="EMBL" id="AJWK01005244">
    <property type="status" value="NOT_ANNOTATED_CDS"/>
    <property type="molecule type" value="Genomic_DNA"/>
</dbReference>
<evidence type="ECO:0000256" key="1">
    <source>
        <dbReference type="ARBA" id="ARBA00007648"/>
    </source>
</evidence>
<feature type="binding site" evidence="7">
    <location>
        <position position="229"/>
    </location>
    <ligand>
        <name>Zn(2+)</name>
        <dbReference type="ChEBI" id="CHEBI:29105"/>
        <label>1</label>
    </ligand>
</feature>
<dbReference type="Gene3D" id="1.10.1300.10">
    <property type="entry name" value="3'5'-cyclic nucleotide phosphodiesterase, catalytic domain"/>
    <property type="match status" value="2"/>
</dbReference>
<keyword evidence="4 8" id="KW-0378">Hydrolase</keyword>